<keyword evidence="1" id="KW-0614">Plasmid</keyword>
<gene>
    <name evidence="1" type="ORF">AORI_P007</name>
</gene>
<dbReference type="Proteomes" id="UP000013968">
    <property type="component" value="Plasmid pXL100"/>
</dbReference>
<dbReference type="Gene3D" id="3.90.1140.10">
    <property type="entry name" value="Cyclic phosphodiesterase"/>
    <property type="match status" value="1"/>
</dbReference>
<dbReference type="KEGG" id="aoi:AORI_P007"/>
<evidence type="ECO:0008006" key="3">
    <source>
        <dbReference type="Google" id="ProtNLM"/>
    </source>
</evidence>
<accession>W6HZG8</accession>
<keyword evidence="2" id="KW-1185">Reference proteome</keyword>
<dbReference type="HOGENOM" id="CLU_1346609_0_0_11"/>
<sequence>MDGVEVHFRVHRWDRPGPRLSLIAVVDERVAAAARGMQDVLAGAPVSVIPPEWLHVTAVTLGPVDEIVPETYRAWRAVVGAGVAAAAWEPLVLGAARAGRTGVSVGLSGGAEAVTAAGHLARDTASRLGIPVAGPVPASPHLGLAYVREDHPALQLPAPPSPPERVSWPVRALLVVHLEQDVDAGIYRWSVVDELPVDTVAHQ</sequence>
<organism evidence="1 2">
    <name type="scientific">Amycolatopsis keratiniphila</name>
    <dbReference type="NCBI Taxonomy" id="129921"/>
    <lineage>
        <taxon>Bacteria</taxon>
        <taxon>Bacillati</taxon>
        <taxon>Actinomycetota</taxon>
        <taxon>Actinomycetes</taxon>
        <taxon>Pseudonocardiales</taxon>
        <taxon>Pseudonocardiaceae</taxon>
        <taxon>Amycolatopsis</taxon>
        <taxon>Amycolatopsis japonica group</taxon>
    </lineage>
</organism>
<reference evidence="1 2" key="1">
    <citation type="journal article" date="2014" name="BMC Genomics">
        <title>Complete genome sequence and comparative genomic analyses of the vancomycin-producing Amycolatopsis orientalis.</title>
        <authorList>
            <person name="Xu L."/>
            <person name="Huang H."/>
            <person name="Wei W."/>
            <person name="Zhong Y."/>
            <person name="Tang B."/>
            <person name="Yuan H."/>
            <person name="Zhu L."/>
            <person name="Huang W."/>
            <person name="Ge M."/>
            <person name="Yang S."/>
            <person name="Zheng H."/>
            <person name="Jiang W."/>
            <person name="Chen D."/>
            <person name="Zhao G.P."/>
            <person name="Zhao W."/>
        </authorList>
    </citation>
    <scope>NUCLEOTIDE SEQUENCE [LARGE SCALE GENOMIC DNA]</scope>
    <source>
        <strain evidence="1 2">HCCB10007</strain>
        <plasmid evidence="1 2">pXL100</plasmid>
    </source>
</reference>
<dbReference type="RefSeq" id="WP_024264300.1">
    <property type="nucleotide sequence ID" value="NC_023497.1"/>
</dbReference>
<evidence type="ECO:0000313" key="2">
    <source>
        <dbReference type="Proteomes" id="UP000013968"/>
    </source>
</evidence>
<dbReference type="SUPFAM" id="SSF55144">
    <property type="entry name" value="LigT-like"/>
    <property type="match status" value="1"/>
</dbReference>
<geneLocation type="plasmid" evidence="1 2">
    <name>pXL100</name>
</geneLocation>
<evidence type="ECO:0000313" key="1">
    <source>
        <dbReference type="EMBL" id="AHJ58522.1"/>
    </source>
</evidence>
<dbReference type="InterPro" id="IPR009097">
    <property type="entry name" value="Cyclic_Pdiesterase"/>
</dbReference>
<name>W6HZG8_9PSEU</name>
<dbReference type="EMBL" id="CP003411">
    <property type="protein sequence ID" value="AHJ58522.1"/>
    <property type="molecule type" value="Genomic_DNA"/>
</dbReference>
<protein>
    <recommendedName>
        <fullName evidence="3">2'-5' RNA ligase</fullName>
    </recommendedName>
</protein>
<dbReference type="AlphaFoldDB" id="W6HZG8"/>
<proteinExistence type="predicted"/>